<gene>
    <name evidence="7" type="ORF">V5J35_003758</name>
</gene>
<dbReference type="Pfam" id="PF02690">
    <property type="entry name" value="Na_Pi_cotrans"/>
    <property type="match status" value="2"/>
</dbReference>
<evidence type="ECO:0000256" key="6">
    <source>
        <dbReference type="SAM" id="Phobius"/>
    </source>
</evidence>
<feature type="transmembrane region" description="Helical" evidence="6">
    <location>
        <begin position="50"/>
        <end position="75"/>
    </location>
</feature>
<keyword evidence="4 6" id="KW-1133">Transmembrane helix</keyword>
<keyword evidence="8" id="KW-1185">Reference proteome</keyword>
<feature type="transmembrane region" description="Helical" evidence="6">
    <location>
        <begin position="207"/>
        <end position="226"/>
    </location>
</feature>
<feature type="transmembrane region" description="Helical" evidence="6">
    <location>
        <begin position="131"/>
        <end position="151"/>
    </location>
</feature>
<feature type="transmembrane region" description="Helical" evidence="6">
    <location>
        <begin position="315"/>
        <end position="340"/>
    </location>
</feature>
<sequence length="383" mass="39592">MDISLETTACKPKSASLLPWLSVLFFVYMLLVAIGMIGDGFKWAAGGPEAAANLFTFASNPFTGLVIGLIATIMVQSSSTTSSIIVGLVAGGLPVSIAIPMILGTNIGTSTTATLVSLGNLGKRKSFRRSFTAATAHGLFNVIAVFIFLPLEIMTGVLGKLSGSLAHTISGGSGTSLGGIDFIKPAVKPVVGLFSDFYAVLPGNTGGIALAVSGLVLTFVSIAYLGKVLKTLMVGRAKQLLHRAIGHGPASGITSGVLTTFLVQSSTTSTSLVVPLVGAGIFKPKEIYPFTLGANIGTTITALLAATTLSGPTAVYGLQIALVHLLFNVLAVLFIYGNPITRMIPFNLARRFAMVASRNKAIVLLYVAGVFFIIPGLLILVTS</sequence>
<evidence type="ECO:0000256" key="1">
    <source>
        <dbReference type="ARBA" id="ARBA00004651"/>
    </source>
</evidence>
<feature type="transmembrane region" description="Helical" evidence="6">
    <location>
        <begin position="20"/>
        <end position="38"/>
    </location>
</feature>
<keyword evidence="3 6" id="KW-0812">Transmembrane</keyword>
<feature type="transmembrane region" description="Helical" evidence="6">
    <location>
        <begin position="81"/>
        <end position="103"/>
    </location>
</feature>
<evidence type="ECO:0000256" key="4">
    <source>
        <dbReference type="ARBA" id="ARBA00022989"/>
    </source>
</evidence>
<keyword evidence="5 6" id="KW-0472">Membrane</keyword>
<evidence type="ECO:0000256" key="2">
    <source>
        <dbReference type="ARBA" id="ARBA00022475"/>
    </source>
</evidence>
<feature type="transmembrane region" description="Helical" evidence="6">
    <location>
        <begin position="361"/>
        <end position="381"/>
    </location>
</feature>
<evidence type="ECO:0000256" key="5">
    <source>
        <dbReference type="ARBA" id="ARBA00023136"/>
    </source>
</evidence>
<dbReference type="RefSeq" id="WP_354008638.1">
    <property type="nucleotide sequence ID" value="NZ_JBEWTA010000001.1"/>
</dbReference>
<accession>A0ABV2SMR8</accession>
<keyword evidence="2" id="KW-1003">Cell membrane</keyword>
<organism evidence="7 8">
    <name type="scientific">Endozoicomonas lisbonensis</name>
    <dbReference type="NCBI Taxonomy" id="3120522"/>
    <lineage>
        <taxon>Bacteria</taxon>
        <taxon>Pseudomonadati</taxon>
        <taxon>Pseudomonadota</taxon>
        <taxon>Gammaproteobacteria</taxon>
        <taxon>Oceanospirillales</taxon>
        <taxon>Endozoicomonadaceae</taxon>
        <taxon>Endozoicomonas</taxon>
    </lineage>
</organism>
<comment type="subcellular location">
    <subcellularLocation>
        <location evidence="1">Cell membrane</location>
        <topology evidence="1">Multi-pass membrane protein</topology>
    </subcellularLocation>
</comment>
<comment type="caution">
    <text evidence="7">The sequence shown here is derived from an EMBL/GenBank/DDBJ whole genome shotgun (WGS) entry which is preliminary data.</text>
</comment>
<reference evidence="7 8" key="1">
    <citation type="submission" date="2024-06" db="EMBL/GenBank/DDBJ databases">
        <title>Genomic Encyclopedia of Type Strains, Phase V (KMG-V): Genome sequencing to study the core and pangenomes of soil and plant-associated prokaryotes.</title>
        <authorList>
            <person name="Whitman W."/>
        </authorList>
    </citation>
    <scope>NUCLEOTIDE SEQUENCE [LARGE SCALE GENOMIC DNA]</scope>
    <source>
        <strain evidence="7 8">NE40</strain>
    </source>
</reference>
<evidence type="ECO:0000313" key="8">
    <source>
        <dbReference type="Proteomes" id="UP001549366"/>
    </source>
</evidence>
<dbReference type="EMBL" id="JBEWTB010000002">
    <property type="protein sequence ID" value="MET4758566.1"/>
    <property type="molecule type" value="Genomic_DNA"/>
</dbReference>
<dbReference type="PANTHER" id="PTHR10010:SF46">
    <property type="entry name" value="SODIUM-DEPENDENT PHOSPHATE TRANSPORT PROTEIN 2B"/>
    <property type="match status" value="1"/>
</dbReference>
<dbReference type="PANTHER" id="PTHR10010">
    <property type="entry name" value="SOLUTE CARRIER FAMILY 34 SODIUM PHOSPHATE , MEMBER 2-RELATED"/>
    <property type="match status" value="1"/>
</dbReference>
<dbReference type="Proteomes" id="UP001549366">
    <property type="component" value="Unassembled WGS sequence"/>
</dbReference>
<evidence type="ECO:0000313" key="7">
    <source>
        <dbReference type="EMBL" id="MET4758566.1"/>
    </source>
</evidence>
<proteinExistence type="predicted"/>
<dbReference type="InterPro" id="IPR003841">
    <property type="entry name" value="Na/Pi_transpt"/>
</dbReference>
<evidence type="ECO:0000256" key="3">
    <source>
        <dbReference type="ARBA" id="ARBA00022692"/>
    </source>
</evidence>
<protein>
    <submittedName>
        <fullName evidence="7">Sodium-dependent phosphate cotransporter</fullName>
    </submittedName>
</protein>
<name>A0ABV2SMR8_9GAMM</name>
<feature type="transmembrane region" description="Helical" evidence="6">
    <location>
        <begin position="287"/>
        <end position="309"/>
    </location>
</feature>